<sequence>MRKANYCDGPKNNDKRNDWWEPLTLAMDDMYRVHNEFTQEQMVAFQKEASSLFPSDLPSQLINQDSQPTIKSPTSAPGLAESESPAVMDSAQQDSPTRKLESVSTDLTLDFPSSGEPLPTETLPMDEENLRAISKKLTDLARLQELESAAAAVAASASSPASALTTHDSVFDTMTLSTNPPPPATHLLDDSGSTANDAIVTPSESTTSSQPAFNVWIHRKPKYRKKLLVSFFYYCLAHASSLDPVHPSFATTQPSPHPPLLADPAAVLSADALIPLPTPELASNDRLEPSSDAQLE</sequence>
<keyword evidence="3" id="KW-1185">Reference proteome</keyword>
<accession>A0A1X2GXT2</accession>
<organism evidence="2 3">
    <name type="scientific">Hesseltinella vesiculosa</name>
    <dbReference type="NCBI Taxonomy" id="101127"/>
    <lineage>
        <taxon>Eukaryota</taxon>
        <taxon>Fungi</taxon>
        <taxon>Fungi incertae sedis</taxon>
        <taxon>Mucoromycota</taxon>
        <taxon>Mucoromycotina</taxon>
        <taxon>Mucoromycetes</taxon>
        <taxon>Mucorales</taxon>
        <taxon>Cunninghamellaceae</taxon>
        <taxon>Hesseltinella</taxon>
    </lineage>
</organism>
<gene>
    <name evidence="2" type="ORF">DM01DRAFT_1331834</name>
</gene>
<evidence type="ECO:0000313" key="2">
    <source>
        <dbReference type="EMBL" id="ORX62408.1"/>
    </source>
</evidence>
<feature type="compositionally biased region" description="Polar residues" evidence="1">
    <location>
        <begin position="55"/>
        <end position="75"/>
    </location>
</feature>
<dbReference type="Proteomes" id="UP000242146">
    <property type="component" value="Unassembled WGS sequence"/>
</dbReference>
<feature type="region of interest" description="Disordered" evidence="1">
    <location>
        <begin position="180"/>
        <end position="210"/>
    </location>
</feature>
<feature type="region of interest" description="Disordered" evidence="1">
    <location>
        <begin position="55"/>
        <end position="123"/>
    </location>
</feature>
<proteinExistence type="predicted"/>
<protein>
    <submittedName>
        <fullName evidence="2">Uncharacterized protein</fullName>
    </submittedName>
</protein>
<evidence type="ECO:0000256" key="1">
    <source>
        <dbReference type="SAM" id="MobiDB-lite"/>
    </source>
</evidence>
<feature type="compositionally biased region" description="Polar residues" evidence="1">
    <location>
        <begin position="191"/>
        <end position="210"/>
    </location>
</feature>
<reference evidence="2 3" key="1">
    <citation type="submission" date="2016-07" db="EMBL/GenBank/DDBJ databases">
        <title>Pervasive Adenine N6-methylation of Active Genes in Fungi.</title>
        <authorList>
            <consortium name="DOE Joint Genome Institute"/>
            <person name="Mondo S.J."/>
            <person name="Dannebaum R.O."/>
            <person name="Kuo R.C."/>
            <person name="Labutti K."/>
            <person name="Haridas S."/>
            <person name="Kuo A."/>
            <person name="Salamov A."/>
            <person name="Ahrendt S.R."/>
            <person name="Lipzen A."/>
            <person name="Sullivan W."/>
            <person name="Andreopoulos W.B."/>
            <person name="Clum A."/>
            <person name="Lindquist E."/>
            <person name="Daum C."/>
            <person name="Ramamoorthy G.K."/>
            <person name="Gryganskyi A."/>
            <person name="Culley D."/>
            <person name="Magnuson J.K."/>
            <person name="James T.Y."/>
            <person name="O'Malley M.A."/>
            <person name="Stajich J.E."/>
            <person name="Spatafora J.W."/>
            <person name="Visel A."/>
            <person name="Grigoriev I.V."/>
        </authorList>
    </citation>
    <scope>NUCLEOTIDE SEQUENCE [LARGE SCALE GENOMIC DNA]</scope>
    <source>
        <strain evidence="2 3">NRRL 3301</strain>
    </source>
</reference>
<dbReference type="EMBL" id="MCGT01000002">
    <property type="protein sequence ID" value="ORX62408.1"/>
    <property type="molecule type" value="Genomic_DNA"/>
</dbReference>
<comment type="caution">
    <text evidence="2">The sequence shown here is derived from an EMBL/GenBank/DDBJ whole genome shotgun (WGS) entry which is preliminary data.</text>
</comment>
<evidence type="ECO:0000313" key="3">
    <source>
        <dbReference type="Proteomes" id="UP000242146"/>
    </source>
</evidence>
<dbReference type="AlphaFoldDB" id="A0A1X2GXT2"/>
<name>A0A1X2GXT2_9FUNG</name>